<evidence type="ECO:0000313" key="2">
    <source>
        <dbReference type="Proteomes" id="UP000708148"/>
    </source>
</evidence>
<comment type="caution">
    <text evidence="1">The sequence shown here is derived from an EMBL/GenBank/DDBJ whole genome shotgun (WGS) entry which is preliminary data.</text>
</comment>
<dbReference type="PANTHER" id="PTHR15633">
    <property type="entry name" value="NUCLEOLAR PROTEIN 11"/>
    <property type="match status" value="1"/>
</dbReference>
<dbReference type="EMBL" id="CAJHUC010001748">
    <property type="protein sequence ID" value="CAD7702227.1"/>
    <property type="molecule type" value="Genomic_DNA"/>
</dbReference>
<dbReference type="PANTHER" id="PTHR15633:SF2">
    <property type="entry name" value="NUCLEOLAR PROTEIN 11"/>
    <property type="match status" value="1"/>
</dbReference>
<proteinExistence type="predicted"/>
<evidence type="ECO:0000313" key="1">
    <source>
        <dbReference type="EMBL" id="CAD7702227.1"/>
    </source>
</evidence>
<dbReference type="OrthoDB" id="10613011at2759"/>
<name>A0A8S1J3Y3_9CHLO</name>
<protein>
    <submittedName>
        <fullName evidence="1">Uncharacterized protein</fullName>
    </submittedName>
</protein>
<dbReference type="InterPro" id="IPR042859">
    <property type="entry name" value="NOL11"/>
</dbReference>
<gene>
    <name evidence="1" type="ORF">OSTQU699_LOCUS7584</name>
</gene>
<sequence>MTRWFRQSWIVLSPSDAICCRLCSHRCCLGRALCCQQEHEGSAILCAISQVLNANVCVDDLDLVPSCPAVWDPSNCRYCVCVKRKGHKKHLLLRWKGMKTAKEVARTESTKLPLKGCPVALVPLCKSGSGTDTMQGLLVVVFESGRCAWLHPRLAKMQVVGKKTEEEERRLVAQISTHGQEMAIAIWESTRQRYAVKFAAVKQDSISEMGNLELRPPSSSAVLCGMSHLGSRLFVVWSDSSAQTYGPSKHSVGLELLQTHQLMGFDFTRMKRGSRTEDLRTLPLGVSVCMAIGERDLLVVAGPQVNSPGLRYIVFDSKFATVQSTGTVCEDKGMESGPIRLANLQGLQGRVLVTGSGKVAAATFPIKPTTLASLVGSQSLQHGKRKRQASGEDEIDSQALAKLPALGSNGSPLPPHTLLTLPKWAIPLTRPVENGYTAVEAPVAVPIPQDSDLLRVTEADGGKTNGFRKHTRVSELAGPPAVALNPMLGAGHHKLHERTVGLLEHLLDGSAKPDSEVVPSVIQLLQECRTNSVVLTVDLVGLTAAYCAKLQDWTGLRELLASCPLRSLSECCSLPTTTAAAHQYGLLKLLLGHVDHFPNGEMAPLLTHLLSSASDDKAVESQFYNYERIRLSAEAAVHCAEEATGDGFPATLQDAQTRVLGVEGFSPLEVTLHPLLCVPLDTTELADALSELSNAHAGMMLNYLERWLHKLVGLRRSDASLARQSKESGFPNLWQVAEWASCLLSVQLPQMSQHTNQLKVVQRMRQHVADLLKHCRSLTSLRGVVENLLFKSSIPLPDDPLASKYCIELIDLRVSEP</sequence>
<dbReference type="GO" id="GO:0003723">
    <property type="term" value="F:RNA binding"/>
    <property type="evidence" value="ECO:0007669"/>
    <property type="project" value="TreeGrafter"/>
</dbReference>
<dbReference type="Proteomes" id="UP000708148">
    <property type="component" value="Unassembled WGS sequence"/>
</dbReference>
<dbReference type="GO" id="GO:0030490">
    <property type="term" value="P:maturation of SSU-rRNA"/>
    <property type="evidence" value="ECO:0007669"/>
    <property type="project" value="InterPro"/>
</dbReference>
<organism evidence="1 2">
    <name type="scientific">Ostreobium quekettii</name>
    <dbReference type="NCBI Taxonomy" id="121088"/>
    <lineage>
        <taxon>Eukaryota</taxon>
        <taxon>Viridiplantae</taxon>
        <taxon>Chlorophyta</taxon>
        <taxon>core chlorophytes</taxon>
        <taxon>Ulvophyceae</taxon>
        <taxon>TCBD clade</taxon>
        <taxon>Bryopsidales</taxon>
        <taxon>Ostreobineae</taxon>
        <taxon>Ostreobiaceae</taxon>
        <taxon>Ostreobium</taxon>
    </lineage>
</organism>
<reference evidence="1" key="1">
    <citation type="submission" date="2020-12" db="EMBL/GenBank/DDBJ databases">
        <authorList>
            <person name="Iha C."/>
        </authorList>
    </citation>
    <scope>NUCLEOTIDE SEQUENCE</scope>
</reference>
<dbReference type="GO" id="GO:0005730">
    <property type="term" value="C:nucleolus"/>
    <property type="evidence" value="ECO:0007669"/>
    <property type="project" value="TreeGrafter"/>
</dbReference>
<dbReference type="AlphaFoldDB" id="A0A8S1J3Y3"/>
<keyword evidence="2" id="KW-1185">Reference proteome</keyword>
<accession>A0A8S1J3Y3</accession>